<dbReference type="AlphaFoldDB" id="A0A4C1SDT2"/>
<dbReference type="GO" id="GO:0035336">
    <property type="term" value="P:long-chain fatty-acyl-CoA metabolic process"/>
    <property type="evidence" value="ECO:0007669"/>
    <property type="project" value="TreeGrafter"/>
</dbReference>
<sequence>MKGFVDMVPIYPDDVLIGPQKALFQFLYQYKVKWYQRGYETPLIDKLVFKKVAKLMGGRVRIMMSGGAPLSPDTS</sequence>
<proteinExistence type="inferred from homology"/>
<accession>A0A4C1SDT2</accession>
<dbReference type="EMBL" id="BGZK01009761">
    <property type="protein sequence ID" value="GBO99357.1"/>
    <property type="molecule type" value="Genomic_DNA"/>
</dbReference>
<dbReference type="GO" id="GO:0005811">
    <property type="term" value="C:lipid droplet"/>
    <property type="evidence" value="ECO:0007669"/>
    <property type="project" value="TreeGrafter"/>
</dbReference>
<evidence type="ECO:0000256" key="2">
    <source>
        <dbReference type="ARBA" id="ARBA00022598"/>
    </source>
</evidence>
<keyword evidence="6" id="KW-1185">Reference proteome</keyword>
<dbReference type="GO" id="GO:0005524">
    <property type="term" value="F:ATP binding"/>
    <property type="evidence" value="ECO:0007669"/>
    <property type="project" value="UniProtKB-KW"/>
</dbReference>
<dbReference type="OrthoDB" id="1700726at2759"/>
<keyword evidence="2 5" id="KW-0436">Ligase</keyword>
<protein>
    <submittedName>
        <fullName evidence="5">Long-chain-fatty-acid--CoA ligase 4</fullName>
    </submittedName>
</protein>
<dbReference type="GO" id="GO:0005886">
    <property type="term" value="C:plasma membrane"/>
    <property type="evidence" value="ECO:0007669"/>
    <property type="project" value="TreeGrafter"/>
</dbReference>
<comment type="caution">
    <text evidence="5">The sequence shown here is derived from an EMBL/GenBank/DDBJ whole genome shotgun (WGS) entry which is preliminary data.</text>
</comment>
<dbReference type="PANTHER" id="PTHR43272">
    <property type="entry name" value="LONG-CHAIN-FATTY-ACID--COA LIGASE"/>
    <property type="match status" value="1"/>
</dbReference>
<reference evidence="5 6" key="1">
    <citation type="journal article" date="2019" name="Commun. Biol.">
        <title>The bagworm genome reveals a unique fibroin gene that provides high tensile strength.</title>
        <authorList>
            <person name="Kono N."/>
            <person name="Nakamura H."/>
            <person name="Ohtoshi R."/>
            <person name="Tomita M."/>
            <person name="Numata K."/>
            <person name="Arakawa K."/>
        </authorList>
    </citation>
    <scope>NUCLEOTIDE SEQUENCE [LARGE SCALE GENOMIC DNA]</scope>
</reference>
<evidence type="ECO:0000313" key="5">
    <source>
        <dbReference type="EMBL" id="GBO99357.1"/>
    </source>
</evidence>
<dbReference type="GO" id="GO:0030182">
    <property type="term" value="P:neuron differentiation"/>
    <property type="evidence" value="ECO:0007669"/>
    <property type="project" value="TreeGrafter"/>
</dbReference>
<dbReference type="STRING" id="151549.A0A4C1SDT2"/>
<evidence type="ECO:0000256" key="4">
    <source>
        <dbReference type="ARBA" id="ARBA00022840"/>
    </source>
</evidence>
<dbReference type="GO" id="GO:0090433">
    <property type="term" value="F:palmitoyl-CoA ligase activity"/>
    <property type="evidence" value="ECO:0007669"/>
    <property type="project" value="TreeGrafter"/>
</dbReference>
<comment type="similarity">
    <text evidence="1">Belongs to the ATP-dependent AMP-binding enzyme family.</text>
</comment>
<dbReference type="PANTHER" id="PTHR43272:SF83">
    <property type="entry name" value="ACYL-COA SYNTHETASE LONG-CHAIN, ISOFORM J"/>
    <property type="match status" value="1"/>
</dbReference>
<gene>
    <name evidence="5" type="primary">ACSL4</name>
    <name evidence="5" type="ORF">EVAR_71917_1</name>
</gene>
<evidence type="ECO:0000256" key="3">
    <source>
        <dbReference type="ARBA" id="ARBA00022741"/>
    </source>
</evidence>
<keyword evidence="3" id="KW-0547">Nucleotide-binding</keyword>
<dbReference type="Proteomes" id="UP000299102">
    <property type="component" value="Unassembled WGS sequence"/>
</dbReference>
<evidence type="ECO:0000313" key="6">
    <source>
        <dbReference type="Proteomes" id="UP000299102"/>
    </source>
</evidence>
<dbReference type="GO" id="GO:0005783">
    <property type="term" value="C:endoplasmic reticulum"/>
    <property type="evidence" value="ECO:0007669"/>
    <property type="project" value="TreeGrafter"/>
</dbReference>
<organism evidence="5 6">
    <name type="scientific">Eumeta variegata</name>
    <name type="common">Bagworm moth</name>
    <name type="synonym">Eumeta japonica</name>
    <dbReference type="NCBI Taxonomy" id="151549"/>
    <lineage>
        <taxon>Eukaryota</taxon>
        <taxon>Metazoa</taxon>
        <taxon>Ecdysozoa</taxon>
        <taxon>Arthropoda</taxon>
        <taxon>Hexapoda</taxon>
        <taxon>Insecta</taxon>
        <taxon>Pterygota</taxon>
        <taxon>Neoptera</taxon>
        <taxon>Endopterygota</taxon>
        <taxon>Lepidoptera</taxon>
        <taxon>Glossata</taxon>
        <taxon>Ditrysia</taxon>
        <taxon>Tineoidea</taxon>
        <taxon>Psychidae</taxon>
        <taxon>Oiketicinae</taxon>
        <taxon>Eumeta</taxon>
    </lineage>
</organism>
<evidence type="ECO:0000256" key="1">
    <source>
        <dbReference type="ARBA" id="ARBA00006432"/>
    </source>
</evidence>
<name>A0A4C1SDT2_EUMVA</name>
<keyword evidence="4" id="KW-0067">ATP-binding</keyword>